<keyword evidence="3" id="KW-1185">Reference proteome</keyword>
<dbReference type="AlphaFoldDB" id="A0AAW0ZF65"/>
<sequence>MGTRKLNGLSIQDSSPSLARLLQRMWLSPVVNRHLDDVIHLEAWSISNTRNELQLRGNSGRASGRTVFKHRSRTRTEDEDEDAGGEISSEVEFEEGREAKISEVRVIV</sequence>
<evidence type="ECO:0000313" key="3">
    <source>
        <dbReference type="Proteomes" id="UP001432146"/>
    </source>
</evidence>
<evidence type="ECO:0000313" key="2">
    <source>
        <dbReference type="EMBL" id="KAK9296101.1"/>
    </source>
</evidence>
<comment type="caution">
    <text evidence="2">The sequence shown here is derived from an EMBL/GenBank/DDBJ whole genome shotgun (WGS) entry which is preliminary data.</text>
</comment>
<accession>A0AAW0ZF65</accession>
<dbReference type="Proteomes" id="UP001432146">
    <property type="component" value="Unassembled WGS sequence"/>
</dbReference>
<dbReference type="EMBL" id="JAWNGG020000226">
    <property type="protein sequence ID" value="KAK9296101.1"/>
    <property type="molecule type" value="Genomic_DNA"/>
</dbReference>
<name>A0AAW0ZF65_9HYME</name>
<evidence type="ECO:0000256" key="1">
    <source>
        <dbReference type="SAM" id="MobiDB-lite"/>
    </source>
</evidence>
<reference evidence="2 3" key="1">
    <citation type="submission" date="2024-05" db="EMBL/GenBank/DDBJ databases">
        <title>The nuclear and mitochondrial genome assemblies of Tetragonisca angustula (Apidae: Meliponini), a tiny yet remarkable pollinator in the Neotropics.</title>
        <authorList>
            <person name="Ferrari R."/>
            <person name="Ricardo P.C."/>
            <person name="Dias F.C."/>
            <person name="Araujo N.S."/>
            <person name="Soares D.O."/>
            <person name="Zhou Q.-S."/>
            <person name="Zhu C.-D."/>
            <person name="Coutinho L."/>
            <person name="Airas M.C."/>
            <person name="Batista T.M."/>
        </authorList>
    </citation>
    <scope>NUCLEOTIDE SEQUENCE [LARGE SCALE GENOMIC DNA]</scope>
    <source>
        <strain evidence="2">ASF017062</strain>
        <tissue evidence="2">Abdomen</tissue>
    </source>
</reference>
<proteinExistence type="predicted"/>
<feature type="region of interest" description="Disordered" evidence="1">
    <location>
        <begin position="56"/>
        <end position="92"/>
    </location>
</feature>
<organism evidence="2 3">
    <name type="scientific">Tetragonisca angustula</name>
    <dbReference type="NCBI Taxonomy" id="166442"/>
    <lineage>
        <taxon>Eukaryota</taxon>
        <taxon>Metazoa</taxon>
        <taxon>Ecdysozoa</taxon>
        <taxon>Arthropoda</taxon>
        <taxon>Hexapoda</taxon>
        <taxon>Insecta</taxon>
        <taxon>Pterygota</taxon>
        <taxon>Neoptera</taxon>
        <taxon>Endopterygota</taxon>
        <taxon>Hymenoptera</taxon>
        <taxon>Apocrita</taxon>
        <taxon>Aculeata</taxon>
        <taxon>Apoidea</taxon>
        <taxon>Anthophila</taxon>
        <taxon>Apidae</taxon>
        <taxon>Tetragonisca</taxon>
    </lineage>
</organism>
<feature type="compositionally biased region" description="Acidic residues" evidence="1">
    <location>
        <begin position="77"/>
        <end position="92"/>
    </location>
</feature>
<gene>
    <name evidence="2" type="ORF">QLX08_009793</name>
</gene>
<protein>
    <submittedName>
        <fullName evidence="2">Uncharacterized protein</fullName>
    </submittedName>
</protein>